<gene>
    <name evidence="1" type="ORF">UFOPK3124_00450</name>
</gene>
<dbReference type="AlphaFoldDB" id="A0A6J6YX59"/>
<protein>
    <submittedName>
        <fullName evidence="1">Unannotated protein</fullName>
    </submittedName>
</protein>
<evidence type="ECO:0000313" key="1">
    <source>
        <dbReference type="EMBL" id="CAB4811776.1"/>
    </source>
</evidence>
<proteinExistence type="predicted"/>
<reference evidence="1" key="1">
    <citation type="submission" date="2020-05" db="EMBL/GenBank/DDBJ databases">
        <authorList>
            <person name="Chiriac C."/>
            <person name="Salcher M."/>
            <person name="Ghai R."/>
            <person name="Kavagutti S V."/>
        </authorList>
    </citation>
    <scope>NUCLEOTIDE SEQUENCE</scope>
</reference>
<organism evidence="1">
    <name type="scientific">freshwater metagenome</name>
    <dbReference type="NCBI Taxonomy" id="449393"/>
    <lineage>
        <taxon>unclassified sequences</taxon>
        <taxon>metagenomes</taxon>
        <taxon>ecological metagenomes</taxon>
    </lineage>
</organism>
<dbReference type="EMBL" id="CAFAAY010000020">
    <property type="protein sequence ID" value="CAB4811776.1"/>
    <property type="molecule type" value="Genomic_DNA"/>
</dbReference>
<sequence length="163" mass="18914">MRIKAIKLDFEIPSHVVKADRLNVDISNLDESLFMRIASGRITISVDAVKEPIVLETEVLDYVLQIKEALECIDAGQDRSFAVDRDYYSNNVHFELNRRTKQLTIREMNGGLFKLELPYSLFCESFLDFYSRAINIFQRLYPELLKNKAFLKYSVKGRSSFSS</sequence>
<accession>A0A6J6YX59</accession>
<name>A0A6J6YX59_9ZZZZ</name>